<accession>A0A225W346</accession>
<proteinExistence type="predicted"/>
<comment type="caution">
    <text evidence="2">The sequence shown here is derived from an EMBL/GenBank/DDBJ whole genome shotgun (WGS) entry which is preliminary data.</text>
</comment>
<evidence type="ECO:0000256" key="1">
    <source>
        <dbReference type="SAM" id="MobiDB-lite"/>
    </source>
</evidence>
<gene>
    <name evidence="2" type="ORF">PHMEG_00014936</name>
</gene>
<keyword evidence="3" id="KW-1185">Reference proteome</keyword>
<reference evidence="3" key="1">
    <citation type="submission" date="2017-03" db="EMBL/GenBank/DDBJ databases">
        <title>Phytopthora megakarya and P. palmivora, two closely related causual agents of cacao black pod achieved similar genome size and gene model numbers by different mechanisms.</title>
        <authorList>
            <person name="Ali S."/>
            <person name="Shao J."/>
            <person name="Larry D.J."/>
            <person name="Kronmiller B."/>
            <person name="Shen D."/>
            <person name="Strem M.D."/>
            <person name="Melnick R.L."/>
            <person name="Guiltinan M.J."/>
            <person name="Tyler B.M."/>
            <person name="Meinhardt L.W."/>
            <person name="Bailey B.A."/>
        </authorList>
    </citation>
    <scope>NUCLEOTIDE SEQUENCE [LARGE SCALE GENOMIC DNA]</scope>
    <source>
        <strain evidence="3">zdho120</strain>
    </source>
</reference>
<name>A0A225W346_9STRA</name>
<dbReference type="Proteomes" id="UP000198211">
    <property type="component" value="Unassembled WGS sequence"/>
</dbReference>
<dbReference type="AlphaFoldDB" id="A0A225W346"/>
<evidence type="ECO:0000313" key="2">
    <source>
        <dbReference type="EMBL" id="OWZ11972.1"/>
    </source>
</evidence>
<evidence type="ECO:0000313" key="3">
    <source>
        <dbReference type="Proteomes" id="UP000198211"/>
    </source>
</evidence>
<dbReference type="EMBL" id="NBNE01001978">
    <property type="protein sequence ID" value="OWZ11972.1"/>
    <property type="molecule type" value="Genomic_DNA"/>
</dbReference>
<feature type="region of interest" description="Disordered" evidence="1">
    <location>
        <begin position="87"/>
        <end position="129"/>
    </location>
</feature>
<protein>
    <submittedName>
        <fullName evidence="2">Uncharacterized protein</fullName>
    </submittedName>
</protein>
<feature type="compositionally biased region" description="Basic and acidic residues" evidence="1">
    <location>
        <begin position="100"/>
        <end position="121"/>
    </location>
</feature>
<sequence length="140" mass="15899">MLPVNLGDAHCCESRAKRIYYYDPLNQSAYLQTARDITKHIKIRCGVDVSWMFIRQASAGTPIGMSVSSLFCRRFELFHTWGRLLTRDEPLPPATEGDVDQEKVPESEDNGGEYKDEESRKHNSRSKSLIVLIAGSHQLD</sequence>
<organism evidence="2 3">
    <name type="scientific">Phytophthora megakarya</name>
    <dbReference type="NCBI Taxonomy" id="4795"/>
    <lineage>
        <taxon>Eukaryota</taxon>
        <taxon>Sar</taxon>
        <taxon>Stramenopiles</taxon>
        <taxon>Oomycota</taxon>
        <taxon>Peronosporomycetes</taxon>
        <taxon>Peronosporales</taxon>
        <taxon>Peronosporaceae</taxon>
        <taxon>Phytophthora</taxon>
    </lineage>
</organism>